<keyword evidence="3" id="KW-1185">Reference proteome</keyword>
<gene>
    <name evidence="2" type="primary">ychJ</name>
    <name evidence="2" type="ORF">SAMEA3906486_02104</name>
</gene>
<dbReference type="InterPro" id="IPR032710">
    <property type="entry name" value="NTF2-like_dom_sf"/>
</dbReference>
<proteinExistence type="predicted"/>
<dbReference type="EMBL" id="FKIF01000006">
    <property type="protein sequence ID" value="SAI68794.1"/>
    <property type="molecule type" value="Genomic_DNA"/>
</dbReference>
<reference evidence="2 3" key="1">
    <citation type="submission" date="2016-04" db="EMBL/GenBank/DDBJ databases">
        <authorList>
            <consortium name="Pathogen Informatics"/>
        </authorList>
    </citation>
    <scope>NUCLEOTIDE SEQUENCE [LARGE SCALE GENOMIC DNA]</scope>
    <source>
        <strain evidence="2 3">H050680373</strain>
    </source>
</reference>
<dbReference type="AlphaFoldDB" id="A0A157SEM4"/>
<evidence type="ECO:0000259" key="1">
    <source>
        <dbReference type="Pfam" id="PF17775"/>
    </source>
</evidence>
<sequence>MRSRYSAFVLDRLDYLRQTWHPDTRPADLAPNPPNLKWLGLQVRRHEQQDDDHAIVEFVARCRQDGRASRLHETSRFVRQDGRWLYVDGDLHT</sequence>
<protein>
    <recommendedName>
        <fullName evidence="1">YchJ-like middle NTF2-like domain-containing protein</fullName>
    </recommendedName>
</protein>
<dbReference type="SUPFAM" id="SSF54427">
    <property type="entry name" value="NTF2-like"/>
    <property type="match status" value="1"/>
</dbReference>
<dbReference type="InterPro" id="IPR048469">
    <property type="entry name" value="YchJ-like_M"/>
</dbReference>
<dbReference type="STRING" id="288768.SAMEA3906486_02104"/>
<feature type="domain" description="YchJ-like middle NTF2-like" evidence="1">
    <location>
        <begin position="1"/>
        <end position="89"/>
    </location>
</feature>
<evidence type="ECO:0000313" key="2">
    <source>
        <dbReference type="EMBL" id="SAI68794.1"/>
    </source>
</evidence>
<accession>A0A157SEM4</accession>
<name>A0A157SEM4_9BORD</name>
<dbReference type="Proteomes" id="UP000076848">
    <property type="component" value="Unassembled WGS sequence"/>
</dbReference>
<evidence type="ECO:0000313" key="3">
    <source>
        <dbReference type="Proteomes" id="UP000076848"/>
    </source>
</evidence>
<organism evidence="2 3">
    <name type="scientific">Bordetella ansorpii</name>
    <dbReference type="NCBI Taxonomy" id="288768"/>
    <lineage>
        <taxon>Bacteria</taxon>
        <taxon>Pseudomonadati</taxon>
        <taxon>Pseudomonadota</taxon>
        <taxon>Betaproteobacteria</taxon>
        <taxon>Burkholderiales</taxon>
        <taxon>Alcaligenaceae</taxon>
        <taxon>Bordetella</taxon>
    </lineage>
</organism>
<dbReference type="Gene3D" id="3.10.450.50">
    <property type="match status" value="1"/>
</dbReference>
<dbReference type="Pfam" id="PF17775">
    <property type="entry name" value="YchJ_M-like"/>
    <property type="match status" value="1"/>
</dbReference>